<feature type="compositionally biased region" description="Polar residues" evidence="1">
    <location>
        <begin position="59"/>
        <end position="75"/>
    </location>
</feature>
<protein>
    <submittedName>
        <fullName evidence="2">Uncharacterized protein</fullName>
    </submittedName>
</protein>
<feature type="non-terminal residue" evidence="2">
    <location>
        <position position="142"/>
    </location>
</feature>
<gene>
    <name evidence="2" type="ORF">EJB05_40148</name>
</gene>
<organism evidence="2 3">
    <name type="scientific">Eragrostis curvula</name>
    <name type="common">weeping love grass</name>
    <dbReference type="NCBI Taxonomy" id="38414"/>
    <lineage>
        <taxon>Eukaryota</taxon>
        <taxon>Viridiplantae</taxon>
        <taxon>Streptophyta</taxon>
        <taxon>Embryophyta</taxon>
        <taxon>Tracheophyta</taxon>
        <taxon>Spermatophyta</taxon>
        <taxon>Magnoliopsida</taxon>
        <taxon>Liliopsida</taxon>
        <taxon>Poales</taxon>
        <taxon>Poaceae</taxon>
        <taxon>PACMAD clade</taxon>
        <taxon>Chloridoideae</taxon>
        <taxon>Eragrostideae</taxon>
        <taxon>Eragrostidinae</taxon>
        <taxon>Eragrostis</taxon>
    </lineage>
</organism>
<evidence type="ECO:0000313" key="2">
    <source>
        <dbReference type="EMBL" id="TVU16577.1"/>
    </source>
</evidence>
<accession>A0A5J9TZI3</accession>
<proteinExistence type="predicted"/>
<sequence>MRMPMLAPRPLSAPQVAVPPQQIARPPQQVARPPWHPIQSQTPLVVGQRDQTPLRHHQQSGSYQPQDYSIGNTTSSTSPLGFADWRMYNNAIMSSAQTTTPFGSGINNCNINVSSNGFHQNSSPYSTNIWTNYMARKEKDLG</sequence>
<dbReference type="Gramene" id="TVU16577">
    <property type="protein sequence ID" value="TVU16577"/>
    <property type="gene ID" value="EJB05_40148"/>
</dbReference>
<dbReference type="AlphaFoldDB" id="A0A5J9TZI3"/>
<reference evidence="2 3" key="1">
    <citation type="journal article" date="2019" name="Sci. Rep.">
        <title>A high-quality genome of Eragrostis curvula grass provides insights into Poaceae evolution and supports new strategies to enhance forage quality.</title>
        <authorList>
            <person name="Carballo J."/>
            <person name="Santos B.A.C.M."/>
            <person name="Zappacosta D."/>
            <person name="Garbus I."/>
            <person name="Selva J.P."/>
            <person name="Gallo C.A."/>
            <person name="Diaz A."/>
            <person name="Albertini E."/>
            <person name="Caccamo M."/>
            <person name="Echenique V."/>
        </authorList>
    </citation>
    <scope>NUCLEOTIDE SEQUENCE [LARGE SCALE GENOMIC DNA]</scope>
    <source>
        <strain evidence="3">cv. Victoria</strain>
        <tissue evidence="2">Leaf</tissue>
    </source>
</reference>
<evidence type="ECO:0000256" key="1">
    <source>
        <dbReference type="SAM" id="MobiDB-lite"/>
    </source>
</evidence>
<keyword evidence="3" id="KW-1185">Reference proteome</keyword>
<dbReference type="Proteomes" id="UP000324897">
    <property type="component" value="Unassembled WGS sequence"/>
</dbReference>
<evidence type="ECO:0000313" key="3">
    <source>
        <dbReference type="Proteomes" id="UP000324897"/>
    </source>
</evidence>
<name>A0A5J9TZI3_9POAL</name>
<dbReference type="EMBL" id="RWGY01000031">
    <property type="protein sequence ID" value="TVU16577.1"/>
    <property type="molecule type" value="Genomic_DNA"/>
</dbReference>
<feature type="non-terminal residue" evidence="2">
    <location>
        <position position="1"/>
    </location>
</feature>
<feature type="region of interest" description="Disordered" evidence="1">
    <location>
        <begin position="27"/>
        <end position="75"/>
    </location>
</feature>
<comment type="caution">
    <text evidence="2">The sequence shown here is derived from an EMBL/GenBank/DDBJ whole genome shotgun (WGS) entry which is preliminary data.</text>
</comment>